<dbReference type="OrthoDB" id="8113227at2759"/>
<evidence type="ECO:0000313" key="11">
    <source>
        <dbReference type="Proteomes" id="UP000282613"/>
    </source>
</evidence>
<keyword evidence="2" id="KW-0479">Metal-binding</keyword>
<feature type="domain" description="C2H2-type" evidence="9">
    <location>
        <begin position="117"/>
        <end position="140"/>
    </location>
</feature>
<evidence type="ECO:0000256" key="6">
    <source>
        <dbReference type="ARBA" id="ARBA00023242"/>
    </source>
</evidence>
<dbReference type="GO" id="GO:0000978">
    <property type="term" value="F:RNA polymerase II cis-regulatory region sequence-specific DNA binding"/>
    <property type="evidence" value="ECO:0007669"/>
    <property type="project" value="TreeGrafter"/>
</dbReference>
<comment type="subcellular location">
    <subcellularLocation>
        <location evidence="1">Nucleus</location>
    </subcellularLocation>
</comment>
<dbReference type="InterPro" id="IPR050527">
    <property type="entry name" value="Snail/Krueppel_Znf"/>
</dbReference>
<feature type="domain" description="C2H2-type" evidence="9">
    <location>
        <begin position="199"/>
        <end position="226"/>
    </location>
</feature>
<dbReference type="GO" id="GO:0008270">
    <property type="term" value="F:zinc ion binding"/>
    <property type="evidence" value="ECO:0007669"/>
    <property type="project" value="UniProtKB-KW"/>
</dbReference>
<dbReference type="InterPro" id="IPR036236">
    <property type="entry name" value="Znf_C2H2_sf"/>
</dbReference>
<dbReference type="Pfam" id="PF00096">
    <property type="entry name" value="zf-C2H2"/>
    <property type="match status" value="3"/>
</dbReference>
<dbReference type="WBParaSite" id="TASK_0000491601-mRNA-1">
    <property type="protein sequence ID" value="TASK_0000491601-mRNA-1"/>
    <property type="gene ID" value="TASK_0000491601"/>
</dbReference>
<name>A0A0R3W4G5_TAEAS</name>
<keyword evidence="11" id="KW-1185">Reference proteome</keyword>
<dbReference type="GO" id="GO:0005634">
    <property type="term" value="C:nucleus"/>
    <property type="evidence" value="ECO:0007669"/>
    <property type="project" value="UniProtKB-SubCell"/>
</dbReference>
<reference evidence="10 11" key="2">
    <citation type="submission" date="2018-11" db="EMBL/GenBank/DDBJ databases">
        <authorList>
            <consortium name="Pathogen Informatics"/>
        </authorList>
    </citation>
    <scope>NUCLEOTIDE SEQUENCE [LARGE SCALE GENOMIC DNA]</scope>
</reference>
<dbReference type="FunFam" id="3.30.160.60:FF:002343">
    <property type="entry name" value="Zinc finger protein 33A"/>
    <property type="match status" value="1"/>
</dbReference>
<dbReference type="SUPFAM" id="SSF57667">
    <property type="entry name" value="beta-beta-alpha zinc fingers"/>
    <property type="match status" value="3"/>
</dbReference>
<dbReference type="Proteomes" id="UP000282613">
    <property type="component" value="Unassembled WGS sequence"/>
</dbReference>
<evidence type="ECO:0000256" key="5">
    <source>
        <dbReference type="ARBA" id="ARBA00022833"/>
    </source>
</evidence>
<feature type="region of interest" description="Disordered" evidence="8">
    <location>
        <begin position="73"/>
        <end position="93"/>
    </location>
</feature>
<dbReference type="SMART" id="SM00355">
    <property type="entry name" value="ZnF_C2H2"/>
    <property type="match status" value="6"/>
</dbReference>
<dbReference type="PANTHER" id="PTHR24388">
    <property type="entry name" value="ZINC FINGER PROTEIN"/>
    <property type="match status" value="1"/>
</dbReference>
<evidence type="ECO:0000256" key="2">
    <source>
        <dbReference type="ARBA" id="ARBA00022723"/>
    </source>
</evidence>
<dbReference type="EMBL" id="UYRS01018380">
    <property type="protein sequence ID" value="VDK34219.1"/>
    <property type="molecule type" value="Genomic_DNA"/>
</dbReference>
<evidence type="ECO:0000256" key="4">
    <source>
        <dbReference type="ARBA" id="ARBA00022771"/>
    </source>
</evidence>
<evidence type="ECO:0000256" key="1">
    <source>
        <dbReference type="ARBA" id="ARBA00004123"/>
    </source>
</evidence>
<keyword evidence="4 7" id="KW-0863">Zinc-finger</keyword>
<protein>
    <submittedName>
        <fullName evidence="12">Zinc finger protein</fullName>
    </submittedName>
</protein>
<feature type="domain" description="C2H2-type" evidence="9">
    <location>
        <begin position="143"/>
        <end position="170"/>
    </location>
</feature>
<reference evidence="12" key="1">
    <citation type="submission" date="2017-02" db="UniProtKB">
        <authorList>
            <consortium name="WormBaseParasite"/>
        </authorList>
    </citation>
    <scope>IDENTIFICATION</scope>
</reference>
<evidence type="ECO:0000259" key="9">
    <source>
        <dbReference type="PROSITE" id="PS50157"/>
    </source>
</evidence>
<gene>
    <name evidence="10" type="ORF">TASK_LOCUS4917</name>
</gene>
<evidence type="ECO:0000256" key="7">
    <source>
        <dbReference type="PROSITE-ProRule" id="PRU00042"/>
    </source>
</evidence>
<proteinExistence type="predicted"/>
<keyword evidence="6" id="KW-0539">Nucleus</keyword>
<dbReference type="Gene3D" id="3.30.160.60">
    <property type="entry name" value="Classic Zinc Finger"/>
    <property type="match status" value="4"/>
</dbReference>
<dbReference type="PROSITE" id="PS00028">
    <property type="entry name" value="ZINC_FINGER_C2H2_1"/>
    <property type="match status" value="2"/>
</dbReference>
<keyword evidence="3" id="KW-0677">Repeat</keyword>
<evidence type="ECO:0000313" key="12">
    <source>
        <dbReference type="WBParaSite" id="TASK_0000491601-mRNA-1"/>
    </source>
</evidence>
<sequence length="327" mass="36894">MGTCPQPFAQPVSFGTLIARYSPRQSILQQPSRVGLQTSDNPSPMYHVLPKIPFCTRKNSATAITFNITKRASHTPTSRLHQGTANGNTNDNDSTGFAAFPNGFRNEEVIDEVRPKWKCQQCGKTYICESLLRSHKQSHSPPWNYHFCGKAFASKWSVQGHKRTHKGEKPFVCPTCERSFADLSNLQSHKQTHLVVKRYHCPHCSATFSRSYLLKRHLEKCSFSKPARAAIRKDYAVGHERTHSGEQPFVCPTCQHASLRAHMQVHRVVRSWRCPHCFASFSHRSLLSRHLEKCLFPTLATASGTRDVSIIYPVSTAYDLGTVNSTI</sequence>
<keyword evidence="5" id="KW-0862">Zinc</keyword>
<dbReference type="STRING" id="60517.A0A0R3W4G5"/>
<evidence type="ECO:0000256" key="8">
    <source>
        <dbReference type="SAM" id="MobiDB-lite"/>
    </source>
</evidence>
<dbReference type="PANTHER" id="PTHR24388:SF54">
    <property type="entry name" value="PROTEIN ESCARGOT"/>
    <property type="match status" value="1"/>
</dbReference>
<feature type="domain" description="C2H2-type" evidence="9">
    <location>
        <begin position="171"/>
        <end position="198"/>
    </location>
</feature>
<dbReference type="AlphaFoldDB" id="A0A0R3W4G5"/>
<organism evidence="12">
    <name type="scientific">Taenia asiatica</name>
    <name type="common">Asian tapeworm</name>
    <dbReference type="NCBI Taxonomy" id="60517"/>
    <lineage>
        <taxon>Eukaryota</taxon>
        <taxon>Metazoa</taxon>
        <taxon>Spiralia</taxon>
        <taxon>Lophotrochozoa</taxon>
        <taxon>Platyhelminthes</taxon>
        <taxon>Cestoda</taxon>
        <taxon>Eucestoda</taxon>
        <taxon>Cyclophyllidea</taxon>
        <taxon>Taeniidae</taxon>
        <taxon>Taenia</taxon>
    </lineage>
</organism>
<accession>A0A0R3W4G5</accession>
<evidence type="ECO:0000256" key="3">
    <source>
        <dbReference type="ARBA" id="ARBA00022737"/>
    </source>
</evidence>
<dbReference type="PROSITE" id="PS50157">
    <property type="entry name" value="ZINC_FINGER_C2H2_2"/>
    <property type="match status" value="4"/>
</dbReference>
<dbReference type="InterPro" id="IPR013087">
    <property type="entry name" value="Znf_C2H2_type"/>
</dbReference>
<evidence type="ECO:0000313" key="10">
    <source>
        <dbReference type="EMBL" id="VDK34219.1"/>
    </source>
</evidence>
<dbReference type="GO" id="GO:0000981">
    <property type="term" value="F:DNA-binding transcription factor activity, RNA polymerase II-specific"/>
    <property type="evidence" value="ECO:0007669"/>
    <property type="project" value="TreeGrafter"/>
</dbReference>